<dbReference type="InterPro" id="IPR036111">
    <property type="entry name" value="Mal/L-sulfo/L-lacto_DH-like_sf"/>
</dbReference>
<keyword evidence="2" id="KW-0560">Oxidoreductase</keyword>
<comment type="caution">
    <text evidence="3">The sequence shown here is derived from an EMBL/GenBank/DDBJ whole genome shotgun (WGS) entry which is preliminary data.</text>
</comment>
<evidence type="ECO:0000313" key="3">
    <source>
        <dbReference type="EMBL" id="MFD1056624.1"/>
    </source>
</evidence>
<dbReference type="SUPFAM" id="SSF89733">
    <property type="entry name" value="L-sulfolactate dehydrogenase-like"/>
    <property type="match status" value="1"/>
</dbReference>
<evidence type="ECO:0000256" key="2">
    <source>
        <dbReference type="ARBA" id="ARBA00023002"/>
    </source>
</evidence>
<dbReference type="Pfam" id="PF02615">
    <property type="entry name" value="Ldh_2"/>
    <property type="match status" value="1"/>
</dbReference>
<sequence length="341" mass="35770">MPPRPTDTQRNPMQLPIDQVAAMARGVLATLGYDTDEVAAITEHLMDCEYRGVTYGGLARTLTLHERLARTGGRSSERPAVVHETVTAARIDGADEVGYLVALDATQIAIEKARSQGLSIVGAANTWCSGMSSFYLERVTAEGLIGITVSSVDAFVAPFGSSEAKLGTNPAAIGFPTTAEPVIWDIGTSAVMLAEATLAARTGQALKPGLAYAPDGTPTTDPTEALAGAFAVWGDHKGSGLSIMIQMLGFLAGSGVEPEYLTDHGFLMIVIDPAIFGDAATVLKNATTFANSIRSARPLDPSVPVKLPFDGSRERRQAALSRGWLEVDDVVVSRAQAIIAG</sequence>
<gene>
    <name evidence="3" type="ORF">ACFQ2V_20150</name>
</gene>
<protein>
    <submittedName>
        <fullName evidence="3">Ldh family oxidoreductase</fullName>
    </submittedName>
</protein>
<proteinExistence type="inferred from homology"/>
<dbReference type="InterPro" id="IPR003767">
    <property type="entry name" value="Malate/L-lactate_DH-like"/>
</dbReference>
<dbReference type="RefSeq" id="WP_386054732.1">
    <property type="nucleotide sequence ID" value="NZ_JBHTKH010000022.1"/>
</dbReference>
<dbReference type="InterPro" id="IPR043144">
    <property type="entry name" value="Mal/L-sulf/L-lact_DH-like_ah"/>
</dbReference>
<dbReference type="InterPro" id="IPR043143">
    <property type="entry name" value="Mal/L-sulf/L-lact_DH-like_NADP"/>
</dbReference>
<dbReference type="PANTHER" id="PTHR11091:SF0">
    <property type="entry name" value="MALATE DEHYDROGENASE"/>
    <property type="match status" value="1"/>
</dbReference>
<reference evidence="4" key="1">
    <citation type="journal article" date="2019" name="Int. J. Syst. Evol. Microbiol.">
        <title>The Global Catalogue of Microorganisms (GCM) 10K type strain sequencing project: providing services to taxonomists for standard genome sequencing and annotation.</title>
        <authorList>
            <consortium name="The Broad Institute Genomics Platform"/>
            <consortium name="The Broad Institute Genome Sequencing Center for Infectious Disease"/>
            <person name="Wu L."/>
            <person name="Ma J."/>
        </authorList>
    </citation>
    <scope>NUCLEOTIDE SEQUENCE [LARGE SCALE GENOMIC DNA]</scope>
    <source>
        <strain evidence="4">CCUG 57508</strain>
    </source>
</reference>
<dbReference type="Gene3D" id="1.10.1530.10">
    <property type="match status" value="1"/>
</dbReference>
<keyword evidence="4" id="KW-1185">Reference proteome</keyword>
<organism evidence="3 4">
    <name type="scientific">Terrabacter terrigena</name>
    <dbReference type="NCBI Taxonomy" id="574718"/>
    <lineage>
        <taxon>Bacteria</taxon>
        <taxon>Bacillati</taxon>
        <taxon>Actinomycetota</taxon>
        <taxon>Actinomycetes</taxon>
        <taxon>Micrococcales</taxon>
        <taxon>Intrasporangiaceae</taxon>
        <taxon>Terrabacter</taxon>
    </lineage>
</organism>
<comment type="similarity">
    <text evidence="1">Belongs to the LDH2/MDH2 oxidoreductase family.</text>
</comment>
<accession>A0ABW3N461</accession>
<dbReference type="Proteomes" id="UP001597046">
    <property type="component" value="Unassembled WGS sequence"/>
</dbReference>
<evidence type="ECO:0000313" key="4">
    <source>
        <dbReference type="Proteomes" id="UP001597046"/>
    </source>
</evidence>
<dbReference type="PANTHER" id="PTHR11091">
    <property type="entry name" value="OXIDOREDUCTASE-RELATED"/>
    <property type="match status" value="1"/>
</dbReference>
<evidence type="ECO:0000256" key="1">
    <source>
        <dbReference type="ARBA" id="ARBA00006056"/>
    </source>
</evidence>
<dbReference type="Gene3D" id="3.30.1370.60">
    <property type="entry name" value="Hypothetical oxidoreductase yiak, domain 2"/>
    <property type="match status" value="1"/>
</dbReference>
<name>A0ABW3N461_9MICO</name>
<dbReference type="EMBL" id="JBHTKH010000022">
    <property type="protein sequence ID" value="MFD1056624.1"/>
    <property type="molecule type" value="Genomic_DNA"/>
</dbReference>